<dbReference type="NCBIfam" id="TIGR02541">
    <property type="entry name" value="flagell_FlgJ"/>
    <property type="match status" value="1"/>
</dbReference>
<evidence type="ECO:0000256" key="7">
    <source>
        <dbReference type="ARBA" id="ARBA00022801"/>
    </source>
</evidence>
<keyword evidence="13" id="KW-0966">Cell projection</keyword>
<evidence type="ECO:0000256" key="1">
    <source>
        <dbReference type="ARBA" id="ARBA00002954"/>
    </source>
</evidence>
<feature type="domain" description="Mannosyl-glycoprotein endo-beta-N-acetylglucosamidase-like" evidence="11">
    <location>
        <begin position="153"/>
        <end position="307"/>
    </location>
</feature>
<sequence length="342" mass="35934">MSTSLPHSSSLAASNALAVDARSLNALKTAAGENSPQAARETAKQLESLFMREMIKSMREATMKSGLLDSAQGNLSTDLLDQQLSVAMAGQPGGLTDAISKQLARSMGVDAAEDAEIAVPSTLSLSRNAWRNVGSNGAWSGSRSQAAQSINAYAPAPKGRDNFVTAHTGAAQRVASESGIPAHYMIGQAGHETGWGRSEIRNKDGSNSFNLFGIKAGGSWTGKVAEVTTTEYINGAPKKVTAKFRAYDSYEESFRDYARLIGSNPRYEKAMAQTGSAQAYASELQKAGYATDPAYAQKLSRAIQSVAQVSVANAGNNSANVASRLGVSARAAQINKITENQS</sequence>
<evidence type="ECO:0000259" key="11">
    <source>
        <dbReference type="SMART" id="SM00047"/>
    </source>
</evidence>
<gene>
    <name evidence="13" type="primary">flgJ</name>
    <name evidence="13" type="ORF">N5D63_08770</name>
    <name evidence="12" type="ORF">P245_05835</name>
</gene>
<comment type="similarity">
    <text evidence="3">In the N-terminal section; belongs to the FlgJ family.</text>
</comment>
<keyword evidence="13" id="KW-0969">Cilium</keyword>
<dbReference type="GO" id="GO:0044780">
    <property type="term" value="P:bacterial-type flagellum assembly"/>
    <property type="evidence" value="ECO:0007669"/>
    <property type="project" value="InterPro"/>
</dbReference>
<dbReference type="SMART" id="SM00047">
    <property type="entry name" value="LYZ2"/>
    <property type="match status" value="1"/>
</dbReference>
<dbReference type="GO" id="GO:0071555">
    <property type="term" value="P:cell wall organization"/>
    <property type="evidence" value="ECO:0007669"/>
    <property type="project" value="UniProtKB-KW"/>
</dbReference>
<evidence type="ECO:0000256" key="5">
    <source>
        <dbReference type="ARBA" id="ARBA00013433"/>
    </source>
</evidence>
<keyword evidence="13" id="KW-0282">Flagellum</keyword>
<evidence type="ECO:0000256" key="3">
    <source>
        <dbReference type="ARBA" id="ARBA00006880"/>
    </source>
</evidence>
<reference evidence="12 14" key="1">
    <citation type="submission" date="2013-09" db="EMBL/GenBank/DDBJ databases">
        <title>High correlation between genotypes and phenotypes of environmental bacteria Comamonas testosteroni strains.</title>
        <authorList>
            <person name="Liu L."/>
            <person name="Zhu W."/>
            <person name="Xia X."/>
            <person name="Xu B."/>
            <person name="Luo M."/>
            <person name="Wang G."/>
        </authorList>
    </citation>
    <scope>NUCLEOTIDE SEQUENCE [LARGE SCALE GENOMIC DNA]</scope>
    <source>
        <strain evidence="12 14">JL14</strain>
    </source>
</reference>
<dbReference type="FunFam" id="2.10.70.40:FF:000001">
    <property type="entry name" value="Flagellar assembly peptidoglycan hydrolase FlgJ"/>
    <property type="match status" value="1"/>
</dbReference>
<reference evidence="13" key="2">
    <citation type="submission" date="2022-09" db="EMBL/GenBank/DDBJ databases">
        <title>Intensive care unit water sources are persistently colonized with multi-drug resistant bacteria and are the site of extensive horizontal gene transfer of antibiotic resistance genes.</title>
        <authorList>
            <person name="Diorio-Toth L."/>
        </authorList>
    </citation>
    <scope>NUCLEOTIDE SEQUENCE</scope>
    <source>
        <strain evidence="13">GD03832</strain>
    </source>
</reference>
<protein>
    <recommendedName>
        <fullName evidence="5">Peptidoglycan hydrolase FlgJ</fullName>
    </recommendedName>
    <alternativeName>
        <fullName evidence="10">Muramidase FlgJ</fullName>
    </alternativeName>
</protein>
<dbReference type="PANTHER" id="PTHR33308:SF9">
    <property type="entry name" value="PEPTIDOGLYCAN HYDROLASE FLGJ"/>
    <property type="match status" value="1"/>
</dbReference>
<dbReference type="InterPro" id="IPR019301">
    <property type="entry name" value="Flagellar_prot_FlgJ_N"/>
</dbReference>
<dbReference type="Pfam" id="PF01832">
    <property type="entry name" value="Glucosaminidase"/>
    <property type="match status" value="1"/>
</dbReference>
<proteinExistence type="inferred from homology"/>
<dbReference type="KEGG" id="ctt:CtCNB1_0439"/>
<evidence type="ECO:0000256" key="9">
    <source>
        <dbReference type="ARBA" id="ARBA00023316"/>
    </source>
</evidence>
<dbReference type="AlphaFoldDB" id="A0A096D6D2"/>
<evidence type="ECO:0000256" key="4">
    <source>
        <dbReference type="ARBA" id="ARBA00007974"/>
    </source>
</evidence>
<keyword evidence="8" id="KW-0326">Glycosidase</keyword>
<evidence type="ECO:0000256" key="10">
    <source>
        <dbReference type="ARBA" id="ARBA00030835"/>
    </source>
</evidence>
<name>A0A096D6D2_9BURK</name>
<evidence type="ECO:0000313" key="12">
    <source>
        <dbReference type="EMBL" id="KGG96482.1"/>
    </source>
</evidence>
<dbReference type="OrthoDB" id="289937at2"/>
<dbReference type="EMBL" id="AWTN01000046">
    <property type="protein sequence ID" value="KGG96482.1"/>
    <property type="molecule type" value="Genomic_DNA"/>
</dbReference>
<dbReference type="GO" id="GO:0071973">
    <property type="term" value="P:bacterial-type flagellum-dependent cell motility"/>
    <property type="evidence" value="ECO:0007669"/>
    <property type="project" value="TreeGrafter"/>
</dbReference>
<dbReference type="Proteomes" id="UP000029567">
    <property type="component" value="Unassembled WGS sequence"/>
</dbReference>
<dbReference type="PANTHER" id="PTHR33308">
    <property type="entry name" value="PEPTIDOGLYCAN HYDROLASE FLGJ"/>
    <property type="match status" value="1"/>
</dbReference>
<dbReference type="GO" id="GO:0004040">
    <property type="term" value="F:amidase activity"/>
    <property type="evidence" value="ECO:0007669"/>
    <property type="project" value="InterPro"/>
</dbReference>
<dbReference type="GeneID" id="69558116"/>
<evidence type="ECO:0000256" key="2">
    <source>
        <dbReference type="ARBA" id="ARBA00004418"/>
    </source>
</evidence>
<organism evidence="12 14">
    <name type="scientific">Comamonas thiooxydans</name>
    <dbReference type="NCBI Taxonomy" id="363952"/>
    <lineage>
        <taxon>Bacteria</taxon>
        <taxon>Pseudomonadati</taxon>
        <taxon>Pseudomonadota</taxon>
        <taxon>Betaproteobacteria</taxon>
        <taxon>Burkholderiales</taxon>
        <taxon>Comamonadaceae</taxon>
        <taxon>Comamonas</taxon>
    </lineage>
</organism>
<evidence type="ECO:0000313" key="13">
    <source>
        <dbReference type="EMBL" id="MDH1334235.1"/>
    </source>
</evidence>
<evidence type="ECO:0000313" key="14">
    <source>
        <dbReference type="Proteomes" id="UP000029567"/>
    </source>
</evidence>
<dbReference type="InterPro" id="IPR002901">
    <property type="entry name" value="MGlyc_endo_b_GlcNAc-like_dom"/>
</dbReference>
<dbReference type="GO" id="GO:0016798">
    <property type="term" value="F:hydrolase activity, acting on glycosyl bonds"/>
    <property type="evidence" value="ECO:0007669"/>
    <property type="project" value="UniProtKB-KW"/>
</dbReference>
<dbReference type="Proteomes" id="UP001161065">
    <property type="component" value="Unassembled WGS sequence"/>
</dbReference>
<comment type="subcellular location">
    <subcellularLocation>
        <location evidence="2">Periplasm</location>
    </subcellularLocation>
</comment>
<comment type="similarity">
    <text evidence="4">In the C-terminal section; belongs to the glycosyl hydrolase 73 family.</text>
</comment>
<dbReference type="Pfam" id="PF10135">
    <property type="entry name" value="Rod-binding"/>
    <property type="match status" value="1"/>
</dbReference>
<dbReference type="InterPro" id="IPR051056">
    <property type="entry name" value="Glycosyl_Hydrolase_73"/>
</dbReference>
<dbReference type="GO" id="GO:0042597">
    <property type="term" value="C:periplasmic space"/>
    <property type="evidence" value="ECO:0007669"/>
    <property type="project" value="UniProtKB-SubCell"/>
</dbReference>
<keyword evidence="7 13" id="KW-0378">Hydrolase</keyword>
<evidence type="ECO:0000256" key="6">
    <source>
        <dbReference type="ARBA" id="ARBA00022764"/>
    </source>
</evidence>
<dbReference type="EMBL" id="JAOCEK010000005">
    <property type="protein sequence ID" value="MDH1334235.1"/>
    <property type="molecule type" value="Genomic_DNA"/>
</dbReference>
<dbReference type="RefSeq" id="WP_012836851.1">
    <property type="nucleotide sequence ID" value="NC_013446.2"/>
</dbReference>
<evidence type="ECO:0000256" key="8">
    <source>
        <dbReference type="ARBA" id="ARBA00023295"/>
    </source>
</evidence>
<accession>D0IXU0</accession>
<keyword evidence="6" id="KW-0574">Periplasm</keyword>
<dbReference type="InterPro" id="IPR013377">
    <property type="entry name" value="FlgJ"/>
</dbReference>
<comment type="caution">
    <text evidence="12">The sequence shown here is derived from an EMBL/GenBank/DDBJ whole genome shotgun (WGS) entry which is preliminary data.</text>
</comment>
<accession>A0A0K6ID56</accession>
<dbReference type="Gene3D" id="2.10.70.40">
    <property type="entry name" value="peptidoglycan hydrolase"/>
    <property type="match status" value="1"/>
</dbReference>
<keyword evidence="9" id="KW-0961">Cell wall biogenesis/degradation</keyword>
<dbReference type="Gene3D" id="1.10.530.10">
    <property type="match status" value="1"/>
</dbReference>
<dbReference type="PRINTS" id="PR01002">
    <property type="entry name" value="FLGFLGJ"/>
</dbReference>
<accession>A0A096D6D2</accession>
<comment type="function">
    <text evidence="1">Flagellum-specific muramidase which hydrolyzes the peptidoglycan layer to assemble the rod structure in the periplasmic space.</text>
</comment>